<evidence type="ECO:0000256" key="3">
    <source>
        <dbReference type="ARBA" id="ARBA00022833"/>
    </source>
</evidence>
<dbReference type="GO" id="GO:0016491">
    <property type="term" value="F:oxidoreductase activity"/>
    <property type="evidence" value="ECO:0007669"/>
    <property type="project" value="UniProtKB-KW"/>
</dbReference>
<evidence type="ECO:0000256" key="2">
    <source>
        <dbReference type="ARBA" id="ARBA00022723"/>
    </source>
</evidence>
<dbReference type="SUPFAM" id="SSF50129">
    <property type="entry name" value="GroES-like"/>
    <property type="match status" value="1"/>
</dbReference>
<dbReference type="Gene3D" id="3.40.50.720">
    <property type="entry name" value="NAD(P)-binding Rossmann-like Domain"/>
    <property type="match status" value="1"/>
</dbReference>
<evidence type="ECO:0000259" key="7">
    <source>
        <dbReference type="Pfam" id="PF08240"/>
    </source>
</evidence>
<reference evidence="8 9" key="1">
    <citation type="submission" date="2023-05" db="EMBL/GenBank/DDBJ databases">
        <title>Lithophilousrod everest ZFBP1038 complete genpme.</title>
        <authorList>
            <person name="Tian M."/>
        </authorList>
    </citation>
    <scope>NUCLEOTIDE SEQUENCE [LARGE SCALE GENOMIC DNA]</scope>
    <source>
        <strain evidence="8 9">ZFBP1038</strain>
    </source>
</reference>
<keyword evidence="4 8" id="KW-0560">Oxidoreductase</keyword>
<dbReference type="InterPro" id="IPR013149">
    <property type="entry name" value="ADH-like_C"/>
</dbReference>
<dbReference type="PROSITE" id="PS00059">
    <property type="entry name" value="ADH_ZINC"/>
    <property type="match status" value="1"/>
</dbReference>
<keyword evidence="2 5" id="KW-0479">Metal-binding</keyword>
<dbReference type="Gene3D" id="3.90.180.10">
    <property type="entry name" value="Medium-chain alcohol dehydrogenases, catalytic domain"/>
    <property type="match status" value="1"/>
</dbReference>
<organism evidence="8 9">
    <name type="scientific">Saxibacter everestensis</name>
    <dbReference type="NCBI Taxonomy" id="2909229"/>
    <lineage>
        <taxon>Bacteria</taxon>
        <taxon>Bacillati</taxon>
        <taxon>Actinomycetota</taxon>
        <taxon>Actinomycetes</taxon>
        <taxon>Micrococcales</taxon>
        <taxon>Brevibacteriaceae</taxon>
        <taxon>Saxibacter</taxon>
    </lineage>
</organism>
<dbReference type="RefSeq" id="WP_349639040.1">
    <property type="nucleotide sequence ID" value="NZ_CP090958.1"/>
</dbReference>
<dbReference type="InterPro" id="IPR011032">
    <property type="entry name" value="GroES-like_sf"/>
</dbReference>
<feature type="domain" description="Alcohol dehydrogenase-like C-terminal" evidence="6">
    <location>
        <begin position="189"/>
        <end position="255"/>
    </location>
</feature>
<dbReference type="EMBL" id="CP090958">
    <property type="protein sequence ID" value="WGW12241.1"/>
    <property type="molecule type" value="Genomic_DNA"/>
</dbReference>
<dbReference type="PANTHER" id="PTHR42813">
    <property type="entry name" value="ZINC-TYPE ALCOHOL DEHYDROGENASE-LIKE"/>
    <property type="match status" value="1"/>
</dbReference>
<accession>A0ABY8QV20</accession>
<evidence type="ECO:0000313" key="9">
    <source>
        <dbReference type="Proteomes" id="UP001209083"/>
    </source>
</evidence>
<evidence type="ECO:0000256" key="1">
    <source>
        <dbReference type="ARBA" id="ARBA00001947"/>
    </source>
</evidence>
<dbReference type="Pfam" id="PF08240">
    <property type="entry name" value="ADH_N"/>
    <property type="match status" value="1"/>
</dbReference>
<comment type="cofactor">
    <cofactor evidence="1 5">
        <name>Zn(2+)</name>
        <dbReference type="ChEBI" id="CHEBI:29105"/>
    </cofactor>
</comment>
<dbReference type="InterPro" id="IPR002328">
    <property type="entry name" value="ADH_Zn_CS"/>
</dbReference>
<dbReference type="CDD" id="cd08283">
    <property type="entry name" value="FDH_like_1"/>
    <property type="match status" value="1"/>
</dbReference>
<name>A0ABY8QV20_9MICO</name>
<keyword evidence="9" id="KW-1185">Reference proteome</keyword>
<dbReference type="Proteomes" id="UP001209083">
    <property type="component" value="Chromosome"/>
</dbReference>
<sequence>MRALTWQGKRTVRVEDVPDPRLESASDAIIRVTSTAICGSDLHLYEVLGPFIDAGDVLGHETMGIVEEVGSAVSNLKPGDRVVVPFTISCGECFMCKRGLQTQCETTQVREHGCGAALYGYTKLYGQVPGGQAEYLRVRLADYNAIKVSSGPPDETYLFLSDILPTAWQAVDYADVPDGGSLAVLGLGPVGQLASRIGRHLGYQVMAVDPVRERRAMAERHGVTAYDLGHGLLDELRRNTAGRGPDSVVDAVGLEAHGAPLAAFAQSAVGLLPDPIAKKAMKTAGIDRLTALHAALDLVRRGGTVSLSGVYAGQADPMPMMSMFDRQISLRMGQCNVKRWTDQLIPLVEDASDPLGIADLVTHRVPLEEAPAMYEMFQKKQDGCIKVVLSP</sequence>
<evidence type="ECO:0000256" key="5">
    <source>
        <dbReference type="RuleBase" id="RU361277"/>
    </source>
</evidence>
<comment type="similarity">
    <text evidence="5">Belongs to the zinc-containing alcohol dehydrogenase family.</text>
</comment>
<proteinExistence type="inferred from homology"/>
<dbReference type="PANTHER" id="PTHR42813:SF2">
    <property type="entry name" value="DEHYDROGENASE, ZINC-CONTAINING, PUTATIVE (AFU_ORTHOLOGUE AFUA_2G02810)-RELATED"/>
    <property type="match status" value="1"/>
</dbReference>
<dbReference type="Pfam" id="PF00107">
    <property type="entry name" value="ADH_zinc_N"/>
    <property type="match status" value="1"/>
</dbReference>
<dbReference type="InterPro" id="IPR036291">
    <property type="entry name" value="NAD(P)-bd_dom_sf"/>
</dbReference>
<dbReference type="SUPFAM" id="SSF51735">
    <property type="entry name" value="NAD(P)-binding Rossmann-fold domains"/>
    <property type="match status" value="1"/>
</dbReference>
<protein>
    <submittedName>
        <fullName evidence="8">Zinc-dependent alcohol dehydrogenase</fullName>
        <ecNumber evidence="8">1.1.1.-</ecNumber>
    </submittedName>
</protein>
<evidence type="ECO:0000313" key="8">
    <source>
        <dbReference type="EMBL" id="WGW12241.1"/>
    </source>
</evidence>
<evidence type="ECO:0000256" key="4">
    <source>
        <dbReference type="ARBA" id="ARBA00023002"/>
    </source>
</evidence>
<keyword evidence="3 5" id="KW-0862">Zinc</keyword>
<evidence type="ECO:0000259" key="6">
    <source>
        <dbReference type="Pfam" id="PF00107"/>
    </source>
</evidence>
<dbReference type="EC" id="1.1.1.-" evidence="8"/>
<feature type="domain" description="Alcohol dehydrogenase-like N-terminal" evidence="7">
    <location>
        <begin position="26"/>
        <end position="139"/>
    </location>
</feature>
<dbReference type="InterPro" id="IPR013154">
    <property type="entry name" value="ADH-like_N"/>
</dbReference>
<gene>
    <name evidence="8" type="ORF">LWF01_00295</name>
</gene>